<dbReference type="PROSITE" id="PS51675">
    <property type="entry name" value="SAM_MT_TRM10"/>
    <property type="match status" value="1"/>
</dbReference>
<sequence length="123" mass="13610">MSEKVTLVVGATTNPSRYAYFAASRLANAGVPFIPIGIKSGEVFGEEILDLRTKPDLENIHTITLYIGAVNQEEWLDYLISLHPKRIIFNPGTENPLFFQRAKAAGIEAIHACTLVMLSSNQY</sequence>
<protein>
    <submittedName>
        <fullName evidence="2">CoA-binding protein</fullName>
    </submittedName>
</protein>
<dbReference type="OrthoDB" id="708726at2"/>
<reference evidence="2 3" key="1">
    <citation type="submission" date="2019-08" db="EMBL/GenBank/DDBJ databases">
        <title>Genomes sequence of Algoriphagus aquimarinus ACAM450.</title>
        <authorList>
            <person name="Bowman J.P."/>
        </authorList>
    </citation>
    <scope>NUCLEOTIDE SEQUENCE [LARGE SCALE GENOMIC DNA]</scope>
    <source>
        <strain evidence="2 3">ACAM 450</strain>
    </source>
</reference>
<dbReference type="Pfam" id="PF13380">
    <property type="entry name" value="CoA_binding_2"/>
    <property type="match status" value="1"/>
</dbReference>
<dbReference type="InterPro" id="IPR036291">
    <property type="entry name" value="NAD(P)-bd_dom_sf"/>
</dbReference>
<accession>A0A5C7ASZ6</accession>
<dbReference type="AlphaFoldDB" id="A0A5C7ASZ6"/>
<comment type="caution">
    <text evidence="2">The sequence shown here is derived from an EMBL/GenBank/DDBJ whole genome shotgun (WGS) entry which is preliminary data.</text>
</comment>
<feature type="domain" description="SAM-dependent MTase TRM10-type" evidence="1">
    <location>
        <begin position="1"/>
        <end position="90"/>
    </location>
</feature>
<dbReference type="EMBL" id="VORW01000005">
    <property type="protein sequence ID" value="TXE11511.1"/>
    <property type="molecule type" value="Genomic_DNA"/>
</dbReference>
<dbReference type="InterPro" id="IPR028564">
    <property type="entry name" value="MT_TRM10-typ"/>
</dbReference>
<dbReference type="Gene3D" id="3.40.50.720">
    <property type="entry name" value="NAD(P)-binding Rossmann-like Domain"/>
    <property type="match status" value="1"/>
</dbReference>
<proteinExistence type="predicted"/>
<name>A0A5C7ASZ6_9BACT</name>
<organism evidence="2 3">
    <name type="scientific">Algoriphagus aquimarinus</name>
    <dbReference type="NCBI Taxonomy" id="237018"/>
    <lineage>
        <taxon>Bacteria</taxon>
        <taxon>Pseudomonadati</taxon>
        <taxon>Bacteroidota</taxon>
        <taxon>Cytophagia</taxon>
        <taxon>Cytophagales</taxon>
        <taxon>Cyclobacteriaceae</taxon>
        <taxon>Algoriphagus</taxon>
    </lineage>
</organism>
<dbReference type="SUPFAM" id="SSF51735">
    <property type="entry name" value="NAD(P)-binding Rossmann-fold domains"/>
    <property type="match status" value="1"/>
</dbReference>
<evidence type="ECO:0000313" key="3">
    <source>
        <dbReference type="Proteomes" id="UP000321935"/>
    </source>
</evidence>
<evidence type="ECO:0000259" key="1">
    <source>
        <dbReference type="PROSITE" id="PS51675"/>
    </source>
</evidence>
<evidence type="ECO:0000313" key="2">
    <source>
        <dbReference type="EMBL" id="TXE11511.1"/>
    </source>
</evidence>
<dbReference type="InterPro" id="IPR003781">
    <property type="entry name" value="CoA-bd"/>
</dbReference>
<gene>
    <name evidence="2" type="ORF">ESV85_11180</name>
</gene>
<dbReference type="Proteomes" id="UP000321935">
    <property type="component" value="Unassembled WGS sequence"/>
</dbReference>